<evidence type="ECO:0008006" key="8">
    <source>
        <dbReference type="Google" id="ProtNLM"/>
    </source>
</evidence>
<dbReference type="InterPro" id="IPR037120">
    <property type="entry name" value="Haem_peroxidase_sf_animal"/>
</dbReference>
<dbReference type="PANTHER" id="PTHR11475:SF4">
    <property type="entry name" value="CHORION PEROXIDASE"/>
    <property type="match status" value="1"/>
</dbReference>
<keyword evidence="3" id="KW-0325">Glycoprotein</keyword>
<dbReference type="AlphaFoldDB" id="A0A8J4V3C0"/>
<dbReference type="GO" id="GO:0005576">
    <property type="term" value="C:extracellular region"/>
    <property type="evidence" value="ECO:0007669"/>
    <property type="project" value="UniProtKB-SubCell"/>
</dbReference>
<feature type="signal peptide" evidence="5">
    <location>
        <begin position="1"/>
        <end position="28"/>
    </location>
</feature>
<sequence length="546" mass="62400">MAISKFKSNFILLYLTITALSFCPCTKSEEWRTYTGENNNLLHPNWGVVDTPFIRLAKPVQFNAYGYPNITNRPTSREVSNMIFDQQSFINSKEHYSDMMNMWGQFVIHNMALSKVDADRAWPIAVPTCDPYFDPFCNGNLTMAYSRTRIQEIYCEDPTTKTVKDENGKCYEQLNRLSAYMDANVLYGSSDNTCNCLRLHKGGEMKMSYHENGDLPPRDVPGISMDNDARLVAPTELFCVGEGRGNENTGLLTIHTVLLREHNRLARKFASSHPDWDEETLFQHSRSCIIEQIQHITYTEYLTALLGSFPEYTGYNPNVHIQVSNEFTTTAFRFGHSEVGPNIEYIAENGTRLKPLPIKSSYFNPKALDNGIDDILRGLILNEEQNVDIFMIGDLRNFLFGRPGQGGLDLASRNLNRNREHGIPSYNSLRRQIGLRPVKVWSDISSNPMIQDRLKNTYKSVDDIDAYVGGLAEDHIEGAGVGQTFYVIISEQFLRTRTGDRFWYERPAMKLLNRECETSTFSEVIKRNTKVRDIPDNIFFAKPQPV</sequence>
<evidence type="ECO:0000256" key="5">
    <source>
        <dbReference type="SAM" id="SignalP"/>
    </source>
</evidence>
<dbReference type="PROSITE" id="PS50292">
    <property type="entry name" value="PEROXIDASE_3"/>
    <property type="match status" value="1"/>
</dbReference>
<dbReference type="OrthoDB" id="823504at2759"/>
<feature type="chain" id="PRO_5035159622" description="Peroxinectin" evidence="5">
    <location>
        <begin position="29"/>
        <end position="546"/>
    </location>
</feature>
<evidence type="ECO:0000313" key="7">
    <source>
        <dbReference type="Proteomes" id="UP000695562"/>
    </source>
</evidence>
<dbReference type="SUPFAM" id="SSF48113">
    <property type="entry name" value="Heme-dependent peroxidases"/>
    <property type="match status" value="1"/>
</dbReference>
<dbReference type="PRINTS" id="PR00457">
    <property type="entry name" value="ANPEROXIDASE"/>
</dbReference>
<proteinExistence type="predicted"/>
<organism evidence="6 7">
    <name type="scientific">Polysphondylium violaceum</name>
    <dbReference type="NCBI Taxonomy" id="133409"/>
    <lineage>
        <taxon>Eukaryota</taxon>
        <taxon>Amoebozoa</taxon>
        <taxon>Evosea</taxon>
        <taxon>Eumycetozoa</taxon>
        <taxon>Dictyostelia</taxon>
        <taxon>Dictyosteliales</taxon>
        <taxon>Dictyosteliaceae</taxon>
        <taxon>Polysphondylium</taxon>
    </lineage>
</organism>
<comment type="subcellular location">
    <subcellularLocation>
        <location evidence="1">Secreted</location>
    </subcellularLocation>
</comment>
<keyword evidence="4" id="KW-0479">Metal-binding</keyword>
<reference evidence="6" key="1">
    <citation type="submission" date="2020-01" db="EMBL/GenBank/DDBJ databases">
        <title>Development of genomics and gene disruption for Polysphondylium violaceum indicates a role for the polyketide synthase stlB in stalk morphogenesis.</title>
        <authorList>
            <person name="Narita B."/>
            <person name="Kawabe Y."/>
            <person name="Kin K."/>
            <person name="Saito T."/>
            <person name="Gibbs R."/>
            <person name="Kuspa A."/>
            <person name="Muzny D."/>
            <person name="Queller D."/>
            <person name="Richards S."/>
            <person name="Strassman J."/>
            <person name="Sucgang R."/>
            <person name="Worley K."/>
            <person name="Schaap P."/>
        </authorList>
    </citation>
    <scope>NUCLEOTIDE SEQUENCE</scope>
    <source>
        <strain evidence="6">QSvi11</strain>
    </source>
</reference>
<evidence type="ECO:0000256" key="4">
    <source>
        <dbReference type="PIRSR" id="PIRSR619791-2"/>
    </source>
</evidence>
<evidence type="ECO:0000256" key="1">
    <source>
        <dbReference type="ARBA" id="ARBA00004613"/>
    </source>
</evidence>
<gene>
    <name evidence="6" type="ORF">CYY_006249</name>
</gene>
<feature type="binding site" description="axial binding residue" evidence="4">
    <location>
        <position position="336"/>
    </location>
    <ligand>
        <name>heme b</name>
        <dbReference type="ChEBI" id="CHEBI:60344"/>
    </ligand>
    <ligandPart>
        <name>Fe</name>
        <dbReference type="ChEBI" id="CHEBI:18248"/>
    </ligandPart>
</feature>
<dbReference type="Gene3D" id="1.10.640.10">
    <property type="entry name" value="Haem peroxidase domain superfamily, animal type"/>
    <property type="match status" value="1"/>
</dbReference>
<evidence type="ECO:0000313" key="6">
    <source>
        <dbReference type="EMBL" id="KAF2072437.1"/>
    </source>
</evidence>
<keyword evidence="5" id="KW-0732">Signal</keyword>
<dbReference type="Proteomes" id="UP000695562">
    <property type="component" value="Unassembled WGS sequence"/>
</dbReference>
<protein>
    <recommendedName>
        <fullName evidence="8">Peroxinectin</fullName>
    </recommendedName>
</protein>
<accession>A0A8J4V3C0</accession>
<keyword evidence="4" id="KW-0408">Iron</keyword>
<keyword evidence="2" id="KW-0964">Secreted</keyword>
<dbReference type="EMBL" id="AJWJ01000280">
    <property type="protein sequence ID" value="KAF2072437.1"/>
    <property type="molecule type" value="Genomic_DNA"/>
</dbReference>
<name>A0A8J4V3C0_9MYCE</name>
<dbReference type="PANTHER" id="PTHR11475">
    <property type="entry name" value="OXIDASE/PEROXIDASE"/>
    <property type="match status" value="1"/>
</dbReference>
<dbReference type="GO" id="GO:0006979">
    <property type="term" value="P:response to oxidative stress"/>
    <property type="evidence" value="ECO:0007669"/>
    <property type="project" value="InterPro"/>
</dbReference>
<dbReference type="CDD" id="cd09822">
    <property type="entry name" value="peroxinectin_like_bacterial"/>
    <property type="match status" value="1"/>
</dbReference>
<evidence type="ECO:0000256" key="2">
    <source>
        <dbReference type="ARBA" id="ARBA00022525"/>
    </source>
</evidence>
<comment type="caution">
    <text evidence="6">The sequence shown here is derived from an EMBL/GenBank/DDBJ whole genome shotgun (WGS) entry which is preliminary data.</text>
</comment>
<keyword evidence="7" id="KW-1185">Reference proteome</keyword>
<dbReference type="InterPro" id="IPR019791">
    <property type="entry name" value="Haem_peroxidase_animal"/>
</dbReference>
<dbReference type="GO" id="GO:0020037">
    <property type="term" value="F:heme binding"/>
    <property type="evidence" value="ECO:0007669"/>
    <property type="project" value="InterPro"/>
</dbReference>
<dbReference type="Pfam" id="PF03098">
    <property type="entry name" value="An_peroxidase"/>
    <property type="match status" value="1"/>
</dbReference>
<dbReference type="GO" id="GO:0004601">
    <property type="term" value="F:peroxidase activity"/>
    <property type="evidence" value="ECO:0007669"/>
    <property type="project" value="InterPro"/>
</dbReference>
<keyword evidence="4" id="KW-0349">Heme</keyword>
<dbReference type="InterPro" id="IPR010255">
    <property type="entry name" value="Haem_peroxidase_sf"/>
</dbReference>
<dbReference type="GO" id="GO:0046872">
    <property type="term" value="F:metal ion binding"/>
    <property type="evidence" value="ECO:0007669"/>
    <property type="project" value="UniProtKB-KW"/>
</dbReference>
<evidence type="ECO:0000256" key="3">
    <source>
        <dbReference type="ARBA" id="ARBA00023180"/>
    </source>
</evidence>